<keyword evidence="1" id="KW-1133">Transmembrane helix</keyword>
<protein>
    <submittedName>
        <fullName evidence="3">VWA domain-containing protein</fullName>
    </submittedName>
</protein>
<dbReference type="InterPro" id="IPR050768">
    <property type="entry name" value="UPF0353/GerABKA_families"/>
</dbReference>
<dbReference type="Proteomes" id="UP001163156">
    <property type="component" value="Chromosome"/>
</dbReference>
<sequence>MPANFEIAHLWVFFLLPLPFVVYWLFPALRIRSASLSLPTYGKVSAYTGEKPRKSAFIRRRGIVNWISMLLIWVLILATLSSPQLVGEPQMKVKTSRNFLIAADISFSMAEKDWEINGEKVRRWDAVKALMHEFIQKREGDRMGLIFFGSSAYIQAPFTPDLETVDQLLEEADVGMAGQMTYIGKAITKGIELFDKDTIETKVMLLLTDGVDAGTDILPLDAADIAKEDSILIYTIGIGDPSGVGVDLDEQTLQEIAEMTGGQYFQAKDEKRLQEIYAEVDKLEPIEYEEEENRPTTLLYYYPLGAALGLMLITMFFQSLFHLIQSSRQKGKEVNLG</sequence>
<dbReference type="PROSITE" id="PS50234">
    <property type="entry name" value="VWFA"/>
    <property type="match status" value="1"/>
</dbReference>
<name>A0ABY6MFU7_9BACT</name>
<gene>
    <name evidence="3" type="ORF">OM944_14325</name>
</gene>
<proteinExistence type="predicted"/>
<dbReference type="InterPro" id="IPR002035">
    <property type="entry name" value="VWF_A"/>
</dbReference>
<dbReference type="PANTHER" id="PTHR22550">
    <property type="entry name" value="SPORE GERMINATION PROTEIN"/>
    <property type="match status" value="1"/>
</dbReference>
<dbReference type="EMBL" id="CP110226">
    <property type="protein sequence ID" value="UZD21839.1"/>
    <property type="molecule type" value="Genomic_DNA"/>
</dbReference>
<keyword evidence="1" id="KW-0812">Transmembrane</keyword>
<dbReference type="SMART" id="SM00327">
    <property type="entry name" value="VWA"/>
    <property type="match status" value="1"/>
</dbReference>
<feature type="domain" description="VWFA" evidence="2">
    <location>
        <begin position="98"/>
        <end position="280"/>
    </location>
</feature>
<evidence type="ECO:0000313" key="4">
    <source>
        <dbReference type="Proteomes" id="UP001163156"/>
    </source>
</evidence>
<organism evidence="3 4">
    <name type="scientific">Algoriphagus halophytocola</name>
    <dbReference type="NCBI Taxonomy" id="2991499"/>
    <lineage>
        <taxon>Bacteria</taxon>
        <taxon>Pseudomonadati</taxon>
        <taxon>Bacteroidota</taxon>
        <taxon>Cytophagia</taxon>
        <taxon>Cytophagales</taxon>
        <taxon>Cyclobacteriaceae</taxon>
        <taxon>Algoriphagus</taxon>
    </lineage>
</organism>
<dbReference type="Gene3D" id="3.40.50.410">
    <property type="entry name" value="von Willebrand factor, type A domain"/>
    <property type="match status" value="1"/>
</dbReference>
<feature type="transmembrane region" description="Helical" evidence="1">
    <location>
        <begin position="63"/>
        <end position="81"/>
    </location>
</feature>
<feature type="transmembrane region" description="Helical" evidence="1">
    <location>
        <begin position="6"/>
        <end position="26"/>
    </location>
</feature>
<feature type="transmembrane region" description="Helical" evidence="1">
    <location>
        <begin position="300"/>
        <end position="324"/>
    </location>
</feature>
<keyword evidence="1" id="KW-0472">Membrane</keyword>
<reference evidence="3" key="1">
    <citation type="submission" date="2022-10" db="EMBL/GenBank/DDBJ databases">
        <title>Algoriphagus sp. a novel bacteria isolate from halophytes salicornia europaea.</title>
        <authorList>
            <person name="Peng Y."/>
            <person name="Jiang L."/>
            <person name="Lee J."/>
        </authorList>
    </citation>
    <scope>NUCLEOTIDE SEQUENCE</scope>
    <source>
        <strain evidence="3">TR-M5</strain>
    </source>
</reference>
<accession>A0ABY6MFU7</accession>
<dbReference type="InterPro" id="IPR036465">
    <property type="entry name" value="vWFA_dom_sf"/>
</dbReference>
<dbReference type="RefSeq" id="WP_264808305.1">
    <property type="nucleotide sequence ID" value="NZ_CP110226.1"/>
</dbReference>
<dbReference type="SUPFAM" id="SSF53300">
    <property type="entry name" value="vWA-like"/>
    <property type="match status" value="1"/>
</dbReference>
<evidence type="ECO:0000259" key="2">
    <source>
        <dbReference type="PROSITE" id="PS50234"/>
    </source>
</evidence>
<dbReference type="Pfam" id="PF00092">
    <property type="entry name" value="VWA"/>
    <property type="match status" value="1"/>
</dbReference>
<dbReference type="PANTHER" id="PTHR22550:SF18">
    <property type="entry name" value="VWFA DOMAIN-CONTAINING PROTEIN"/>
    <property type="match status" value="1"/>
</dbReference>
<keyword evidence="4" id="KW-1185">Reference proteome</keyword>
<evidence type="ECO:0000313" key="3">
    <source>
        <dbReference type="EMBL" id="UZD21839.1"/>
    </source>
</evidence>
<evidence type="ECO:0000256" key="1">
    <source>
        <dbReference type="SAM" id="Phobius"/>
    </source>
</evidence>